<organism evidence="8 9">
    <name type="scientific">Shewanella psychrophila</name>
    <dbReference type="NCBI Taxonomy" id="225848"/>
    <lineage>
        <taxon>Bacteria</taxon>
        <taxon>Pseudomonadati</taxon>
        <taxon>Pseudomonadota</taxon>
        <taxon>Gammaproteobacteria</taxon>
        <taxon>Alteromonadales</taxon>
        <taxon>Shewanellaceae</taxon>
        <taxon>Shewanella</taxon>
    </lineage>
</organism>
<reference evidence="8 9" key="1">
    <citation type="submission" date="2016-03" db="EMBL/GenBank/DDBJ databases">
        <title>Complete genome sequence of Shewanella psychrophila WP2, a deep sea bacterium isolated from west Pacific sediment.</title>
        <authorList>
            <person name="Xu G."/>
            <person name="Jian H."/>
        </authorList>
    </citation>
    <scope>NUCLEOTIDE SEQUENCE [LARGE SCALE GENOMIC DNA]</scope>
    <source>
        <strain evidence="8 9">WP2</strain>
    </source>
</reference>
<dbReference type="InterPro" id="IPR043129">
    <property type="entry name" value="ATPase_NBD"/>
</dbReference>
<dbReference type="PANTHER" id="PTHR11735">
    <property type="entry name" value="TRNA N6-ADENOSINE THREONYLCARBAMOYLTRANSFERASE"/>
    <property type="match status" value="1"/>
</dbReference>
<evidence type="ECO:0000256" key="2">
    <source>
        <dbReference type="ARBA" id="ARBA00010493"/>
    </source>
</evidence>
<dbReference type="NCBIfam" id="TIGR03725">
    <property type="entry name" value="T6A_YeaZ"/>
    <property type="match status" value="1"/>
</dbReference>
<sequence>MTDIQKTSDELTILSLDTCTESCSASLVVDGKTYHELAIVPREHSQRILPMIDSVLSQANIKIADVELIAYGRGPGSFTGIRICTSMTQGLALGQDIPVIGLSSLQTMAQAVYDDQGGEQIIAAIDARMGEVYWGQFVVNKGIAEPVSSEVVIAPDAVTLAPDTQGAILATGTGFETYPQLLQLSDEIVLADNIKFPDAKSMLALAKQGYTQGLSTSVDELAPVYVRDTVTWKKLPGRE</sequence>
<dbReference type="GO" id="GO:0002949">
    <property type="term" value="P:tRNA threonylcarbamoyladenosine modification"/>
    <property type="evidence" value="ECO:0007669"/>
    <property type="project" value="InterPro"/>
</dbReference>
<dbReference type="Gene3D" id="3.30.420.40">
    <property type="match status" value="2"/>
</dbReference>
<keyword evidence="5" id="KW-0819">tRNA processing</keyword>
<dbReference type="SUPFAM" id="SSF53067">
    <property type="entry name" value="Actin-like ATPase domain"/>
    <property type="match status" value="2"/>
</dbReference>
<evidence type="ECO:0000313" key="8">
    <source>
        <dbReference type="EMBL" id="AQS36462.1"/>
    </source>
</evidence>
<dbReference type="InterPro" id="IPR000905">
    <property type="entry name" value="Gcp-like_dom"/>
</dbReference>
<accession>A0A1S6HLS5</accession>
<evidence type="ECO:0000256" key="6">
    <source>
        <dbReference type="ARBA" id="ARBA00032446"/>
    </source>
</evidence>
<evidence type="ECO:0000259" key="7">
    <source>
        <dbReference type="Pfam" id="PF00814"/>
    </source>
</evidence>
<evidence type="ECO:0000313" key="9">
    <source>
        <dbReference type="Proteomes" id="UP000189545"/>
    </source>
</evidence>
<dbReference type="OrthoDB" id="9809995at2"/>
<dbReference type="AlphaFoldDB" id="A0A1S6HLS5"/>
<dbReference type="KEGG" id="spsw:Sps_01294"/>
<dbReference type="STRING" id="225848.Sps_01294"/>
<keyword evidence="9" id="KW-1185">Reference proteome</keyword>
<gene>
    <name evidence="8" type="ORF">Sps_01294</name>
</gene>
<dbReference type="FunFam" id="3.30.420.40:FF:000097">
    <property type="entry name" value="tRNA threonylcarbamoyladenosine biosynthesis protein TsaB"/>
    <property type="match status" value="1"/>
</dbReference>
<dbReference type="Pfam" id="PF00814">
    <property type="entry name" value="TsaD"/>
    <property type="match status" value="1"/>
</dbReference>
<evidence type="ECO:0000256" key="4">
    <source>
        <dbReference type="ARBA" id="ARBA00022490"/>
    </source>
</evidence>
<dbReference type="GO" id="GO:0005829">
    <property type="term" value="C:cytosol"/>
    <property type="evidence" value="ECO:0007669"/>
    <property type="project" value="TreeGrafter"/>
</dbReference>
<protein>
    <recommendedName>
        <fullName evidence="3">tRNA threonylcarbamoyladenosine biosynthesis protein TsaB</fullName>
    </recommendedName>
    <alternativeName>
        <fullName evidence="6">t(6)A37 threonylcarbamoyladenosine biosynthesis protein TsaB</fullName>
    </alternativeName>
</protein>
<dbReference type="Proteomes" id="UP000189545">
    <property type="component" value="Chromosome"/>
</dbReference>
<dbReference type="EMBL" id="CP014782">
    <property type="protein sequence ID" value="AQS36462.1"/>
    <property type="molecule type" value="Genomic_DNA"/>
</dbReference>
<dbReference type="PANTHER" id="PTHR11735:SF11">
    <property type="entry name" value="TRNA THREONYLCARBAMOYLADENOSINE BIOSYNTHESIS PROTEIN TSAB"/>
    <property type="match status" value="1"/>
</dbReference>
<dbReference type="InterPro" id="IPR022496">
    <property type="entry name" value="T6A_TsaB"/>
</dbReference>
<comment type="subcellular location">
    <subcellularLocation>
        <location evidence="1">Cytoplasm</location>
    </subcellularLocation>
</comment>
<comment type="similarity">
    <text evidence="2">Belongs to the KAE1 / TsaD family. TsaB subfamily.</text>
</comment>
<keyword evidence="4" id="KW-0963">Cytoplasm</keyword>
<dbReference type="CDD" id="cd24032">
    <property type="entry name" value="ASKHA_NBD_TsaB"/>
    <property type="match status" value="1"/>
</dbReference>
<evidence type="ECO:0000256" key="1">
    <source>
        <dbReference type="ARBA" id="ARBA00004496"/>
    </source>
</evidence>
<dbReference type="RefSeq" id="WP_077751775.1">
    <property type="nucleotide sequence ID" value="NZ_CP014782.1"/>
</dbReference>
<evidence type="ECO:0000256" key="3">
    <source>
        <dbReference type="ARBA" id="ARBA00019012"/>
    </source>
</evidence>
<proteinExistence type="inferred from homology"/>
<evidence type="ECO:0000256" key="5">
    <source>
        <dbReference type="ARBA" id="ARBA00022694"/>
    </source>
</evidence>
<feature type="domain" description="Gcp-like" evidence="7">
    <location>
        <begin position="40"/>
        <end position="232"/>
    </location>
</feature>
<name>A0A1S6HLS5_9GAMM</name>